<accession>A0A518GF78</accession>
<proteinExistence type="predicted"/>
<gene>
    <name evidence="2" type="ORF">Q31a_56370</name>
</gene>
<feature type="transmembrane region" description="Helical" evidence="1">
    <location>
        <begin position="6"/>
        <end position="32"/>
    </location>
</feature>
<keyword evidence="1" id="KW-0472">Membrane</keyword>
<reference evidence="2 3" key="1">
    <citation type="submission" date="2019-02" db="EMBL/GenBank/DDBJ databases">
        <title>Deep-cultivation of Planctomycetes and their phenomic and genomic characterization uncovers novel biology.</title>
        <authorList>
            <person name="Wiegand S."/>
            <person name="Jogler M."/>
            <person name="Boedeker C."/>
            <person name="Pinto D."/>
            <person name="Vollmers J."/>
            <person name="Rivas-Marin E."/>
            <person name="Kohn T."/>
            <person name="Peeters S.H."/>
            <person name="Heuer A."/>
            <person name="Rast P."/>
            <person name="Oberbeckmann S."/>
            <person name="Bunk B."/>
            <person name="Jeske O."/>
            <person name="Meyerdierks A."/>
            <person name="Storesund J.E."/>
            <person name="Kallscheuer N."/>
            <person name="Luecker S."/>
            <person name="Lage O.M."/>
            <person name="Pohl T."/>
            <person name="Merkel B.J."/>
            <person name="Hornburger P."/>
            <person name="Mueller R.-W."/>
            <person name="Bruemmer F."/>
            <person name="Labrenz M."/>
            <person name="Spormann A.M."/>
            <person name="Op den Camp H."/>
            <person name="Overmann J."/>
            <person name="Amann R."/>
            <person name="Jetten M.S.M."/>
            <person name="Mascher T."/>
            <person name="Medema M.H."/>
            <person name="Devos D.P."/>
            <person name="Kaster A.-K."/>
            <person name="Ovreas L."/>
            <person name="Rohde M."/>
            <person name="Galperin M.Y."/>
            <person name="Jogler C."/>
        </authorList>
    </citation>
    <scope>NUCLEOTIDE SEQUENCE [LARGE SCALE GENOMIC DNA]</scope>
    <source>
        <strain evidence="2 3">Q31a</strain>
    </source>
</reference>
<keyword evidence="1" id="KW-0812">Transmembrane</keyword>
<name>A0A518GF78_9BACT</name>
<dbReference type="AlphaFoldDB" id="A0A518GF78"/>
<protein>
    <submittedName>
        <fullName evidence="2">Uncharacterized protein</fullName>
    </submittedName>
</protein>
<organism evidence="2 3">
    <name type="scientific">Aureliella helgolandensis</name>
    <dbReference type="NCBI Taxonomy" id="2527968"/>
    <lineage>
        <taxon>Bacteria</taxon>
        <taxon>Pseudomonadati</taxon>
        <taxon>Planctomycetota</taxon>
        <taxon>Planctomycetia</taxon>
        <taxon>Pirellulales</taxon>
        <taxon>Pirellulaceae</taxon>
        <taxon>Aureliella</taxon>
    </lineage>
</organism>
<sequence length="108" mass="11549">MRITTISSAVVSVVAPVAHYVTVAGIAVRAFVRLVSMRGLYAFGELGKRLEDCHSWFASVDYQSGSPYGWQIGSGAKPGLFQKLLGKPQLALCPAPRRLAPAESSDRG</sequence>
<keyword evidence="3" id="KW-1185">Reference proteome</keyword>
<dbReference type="EMBL" id="CP036298">
    <property type="protein sequence ID" value="QDV27249.1"/>
    <property type="molecule type" value="Genomic_DNA"/>
</dbReference>
<dbReference type="RefSeq" id="WP_145084363.1">
    <property type="nucleotide sequence ID" value="NZ_CP036298.1"/>
</dbReference>
<keyword evidence="1" id="KW-1133">Transmembrane helix</keyword>
<evidence type="ECO:0000313" key="3">
    <source>
        <dbReference type="Proteomes" id="UP000318017"/>
    </source>
</evidence>
<dbReference type="Proteomes" id="UP000318017">
    <property type="component" value="Chromosome"/>
</dbReference>
<evidence type="ECO:0000313" key="2">
    <source>
        <dbReference type="EMBL" id="QDV27249.1"/>
    </source>
</evidence>
<evidence type="ECO:0000256" key="1">
    <source>
        <dbReference type="SAM" id="Phobius"/>
    </source>
</evidence>
<dbReference type="KEGG" id="ahel:Q31a_56370"/>